<evidence type="ECO:0000256" key="2">
    <source>
        <dbReference type="ARBA" id="ARBA00012652"/>
    </source>
</evidence>
<dbReference type="PANTHER" id="PTHR33307">
    <property type="entry name" value="ALPHA-RHAMNOSIDASE (EUROFUNG)"/>
    <property type="match status" value="1"/>
</dbReference>
<dbReference type="EC" id="3.2.1.40" evidence="2"/>
<dbReference type="Gene3D" id="2.60.120.260">
    <property type="entry name" value="Galactose-binding domain-like"/>
    <property type="match status" value="2"/>
</dbReference>
<dbReference type="Pfam" id="PF17389">
    <property type="entry name" value="Bac_rhamnosid6H"/>
    <property type="match status" value="1"/>
</dbReference>
<dbReference type="Gene3D" id="1.50.10.10">
    <property type="match status" value="1"/>
</dbReference>
<evidence type="ECO:0000259" key="6">
    <source>
        <dbReference type="Pfam" id="PF17389"/>
    </source>
</evidence>
<protein>
    <recommendedName>
        <fullName evidence="2">alpha-L-rhamnosidase</fullName>
        <ecNumber evidence="2">3.2.1.40</ecNumber>
    </recommendedName>
</protein>
<dbReference type="InterPro" id="IPR008928">
    <property type="entry name" value="6-hairpin_glycosidase_sf"/>
</dbReference>
<sequence>MFPTLFRLSDLKVVMLLCVAVELCSCSSKNSSVSVLELSNDEETAYWIGNNKPVPDSDSLFYLDDPAPLFRKEFVVDGDLKSAWVQITAAGYYHANINGQRVEKNMLDPAWTDFSKRIYYSEYDITDLLDAKENCIGVTLGNGFYNPLPLKMWGRRNLRDVMHTGRPVFIGKIVLEYTNGETEEIGTDETWKYADGPLLKNNVYLGEVYDARKEVEGWDVPGFDDSSWNNAVRSDGPGGKLQKAFFPPIRVTERIRPEKIYSSEKGIWMVDLGVNFAGTFRIKLTGEPGDSVVFRFGERIYPDGTLNPMTTVCGQIKKEGVGGPGAPVVAWQTDTYILGHQKEAWYQPEFTFHTFRYMEIKGLKKQPGVDEVEGLALNTNVASSSHFSCSSELLNSIQDATQRTFLANLISVQSDCPAREKFGYGGDLNATSEAYIYNFDMQSFYRKTIYDWVDAMNDSVFVDTAPYVGIQYCGLSWESAFLTTQYYLYLYYNDLELVREMYEFNKKWMEKVARIHPENWVDSGLGDHESLVPVPVELTGTSHYLLCAEIMQKFASVMSDKEGEKQYQKLAAQIKQRLKQEFWDKPVTQEINRQTLFSTLLYYNVVPEEETEAAVDSLLAALENAPSHHFTTGIFGTKYILEALSKYVSPERVFQIVNSTEYPGWGFMIANGATTLWETWKESDNIYSNCHPMFGSVSEWFYRWLGGIQPDPEFPGFRKFTLAPGVPENMDFVNSGYTSPFGRIQSDWKKDENKVVYSFEIPRETSAVVKLKKEPAQSISIIKEGDKSFVSGSVSGLSSGQFELTEGKYRVTVQ</sequence>
<dbReference type="PANTHER" id="PTHR33307:SF6">
    <property type="entry name" value="ALPHA-RHAMNOSIDASE (EUROFUNG)-RELATED"/>
    <property type="match status" value="1"/>
</dbReference>
<dbReference type="RefSeq" id="WP_073003165.1">
    <property type="nucleotide sequence ID" value="NZ_FQUM01000010.1"/>
</dbReference>
<evidence type="ECO:0000313" key="9">
    <source>
        <dbReference type="Proteomes" id="UP000184164"/>
    </source>
</evidence>
<dbReference type="EMBL" id="FQUM01000010">
    <property type="protein sequence ID" value="SHF84462.1"/>
    <property type="molecule type" value="Genomic_DNA"/>
</dbReference>
<feature type="domain" description="Alpha-L-rhamnosidase concanavalin-like" evidence="4">
    <location>
        <begin position="264"/>
        <end position="376"/>
    </location>
</feature>
<dbReference type="InterPro" id="IPR012341">
    <property type="entry name" value="6hp_glycosidase-like_sf"/>
</dbReference>
<dbReference type="Proteomes" id="UP000184164">
    <property type="component" value="Unassembled WGS sequence"/>
</dbReference>
<dbReference type="AlphaFoldDB" id="A0A1M5EZN0"/>
<evidence type="ECO:0000259" key="7">
    <source>
        <dbReference type="Pfam" id="PF17390"/>
    </source>
</evidence>
<dbReference type="Pfam" id="PF05592">
    <property type="entry name" value="Bac_rhamnosid"/>
    <property type="match status" value="1"/>
</dbReference>
<dbReference type="InterPro" id="IPR013737">
    <property type="entry name" value="Bac_rhamnosid_N"/>
</dbReference>
<dbReference type="InterPro" id="IPR035398">
    <property type="entry name" value="Bac_rhamnosid_C"/>
</dbReference>
<dbReference type="STRING" id="1484053.SAMN05444274_11090"/>
<keyword evidence="3" id="KW-0378">Hydrolase</keyword>
<dbReference type="GO" id="GO:0030596">
    <property type="term" value="F:alpha-L-rhamnosidase activity"/>
    <property type="evidence" value="ECO:0007669"/>
    <property type="project" value="UniProtKB-EC"/>
</dbReference>
<dbReference type="InterPro" id="IPR016007">
    <property type="entry name" value="Alpha_rhamnosid"/>
</dbReference>
<feature type="domain" description="Alpha-L-rhamnosidase six-hairpin glycosidase" evidence="6">
    <location>
        <begin position="384"/>
        <end position="703"/>
    </location>
</feature>
<evidence type="ECO:0000313" key="8">
    <source>
        <dbReference type="EMBL" id="SHF84462.1"/>
    </source>
</evidence>
<feature type="domain" description="Alpha-L-rhamnosidase C-terminal" evidence="7">
    <location>
        <begin position="707"/>
        <end position="780"/>
    </location>
</feature>
<evidence type="ECO:0000256" key="1">
    <source>
        <dbReference type="ARBA" id="ARBA00001445"/>
    </source>
</evidence>
<evidence type="ECO:0000256" key="3">
    <source>
        <dbReference type="ARBA" id="ARBA00022801"/>
    </source>
</evidence>
<dbReference type="InterPro" id="IPR008902">
    <property type="entry name" value="Rhamnosid_concanavalin"/>
</dbReference>
<organism evidence="8 9">
    <name type="scientific">Mariniphaga anaerophila</name>
    <dbReference type="NCBI Taxonomy" id="1484053"/>
    <lineage>
        <taxon>Bacteria</taxon>
        <taxon>Pseudomonadati</taxon>
        <taxon>Bacteroidota</taxon>
        <taxon>Bacteroidia</taxon>
        <taxon>Marinilabiliales</taxon>
        <taxon>Prolixibacteraceae</taxon>
        <taxon>Mariniphaga</taxon>
    </lineage>
</organism>
<proteinExistence type="predicted"/>
<reference evidence="8 9" key="1">
    <citation type="submission" date="2016-11" db="EMBL/GenBank/DDBJ databases">
        <authorList>
            <person name="Jaros S."/>
            <person name="Januszkiewicz K."/>
            <person name="Wedrychowicz H."/>
        </authorList>
    </citation>
    <scope>NUCLEOTIDE SEQUENCE [LARGE SCALE GENOMIC DNA]</scope>
    <source>
        <strain evidence="8 9">DSM 26910</strain>
    </source>
</reference>
<dbReference type="Gene3D" id="2.60.420.10">
    <property type="entry name" value="Maltose phosphorylase, domain 3"/>
    <property type="match status" value="1"/>
</dbReference>
<evidence type="ECO:0000259" key="5">
    <source>
        <dbReference type="Pfam" id="PF08531"/>
    </source>
</evidence>
<dbReference type="GO" id="GO:0005975">
    <property type="term" value="P:carbohydrate metabolic process"/>
    <property type="evidence" value="ECO:0007669"/>
    <property type="project" value="InterPro"/>
</dbReference>
<evidence type="ECO:0000259" key="4">
    <source>
        <dbReference type="Pfam" id="PF05592"/>
    </source>
</evidence>
<name>A0A1M5EZN0_9BACT</name>
<dbReference type="Pfam" id="PF08531">
    <property type="entry name" value="Bac_rhamnosid_N"/>
    <property type="match status" value="1"/>
</dbReference>
<keyword evidence="9" id="KW-1185">Reference proteome</keyword>
<comment type="catalytic activity">
    <reaction evidence="1">
        <text>Hydrolysis of terminal non-reducing alpha-L-rhamnose residues in alpha-L-rhamnosides.</text>
        <dbReference type="EC" id="3.2.1.40"/>
    </reaction>
</comment>
<gene>
    <name evidence="8" type="ORF">SAMN05444274_11090</name>
</gene>
<dbReference type="SUPFAM" id="SSF48208">
    <property type="entry name" value="Six-hairpin glycosidases"/>
    <property type="match status" value="1"/>
</dbReference>
<accession>A0A1M5EZN0</accession>
<dbReference type="InterPro" id="IPR035396">
    <property type="entry name" value="Bac_rhamnosid6H"/>
</dbReference>
<dbReference type="Pfam" id="PF17390">
    <property type="entry name" value="Bac_rhamnosid_C"/>
    <property type="match status" value="1"/>
</dbReference>
<feature type="domain" description="Bacterial alpha-L-rhamnosidase N-terminal" evidence="5">
    <location>
        <begin position="80"/>
        <end position="253"/>
    </location>
</feature>